<dbReference type="AlphaFoldDB" id="A0A8J3R3J8"/>
<dbReference type="Proteomes" id="UP000642748">
    <property type="component" value="Unassembled WGS sequence"/>
</dbReference>
<comment type="similarity">
    <text evidence="1">Belongs to the bacterial sugar transferase family.</text>
</comment>
<evidence type="ECO:0000313" key="4">
    <source>
        <dbReference type="EMBL" id="GIH21616.1"/>
    </source>
</evidence>
<accession>A0A8J3R3J8</accession>
<evidence type="ECO:0000256" key="1">
    <source>
        <dbReference type="ARBA" id="ARBA00006464"/>
    </source>
</evidence>
<proteinExistence type="inferred from homology"/>
<dbReference type="EMBL" id="BONZ01000145">
    <property type="protein sequence ID" value="GIH21616.1"/>
    <property type="molecule type" value="Genomic_DNA"/>
</dbReference>
<dbReference type="RefSeq" id="WP_203924985.1">
    <property type="nucleotide sequence ID" value="NZ_BONZ01000145.1"/>
</dbReference>
<feature type="transmembrane region" description="Helical" evidence="2">
    <location>
        <begin position="62"/>
        <end position="82"/>
    </location>
</feature>
<dbReference type="Pfam" id="PF02397">
    <property type="entry name" value="Bac_transf"/>
    <property type="match status" value="1"/>
</dbReference>
<feature type="transmembrane region" description="Helical" evidence="2">
    <location>
        <begin position="119"/>
        <end position="142"/>
    </location>
</feature>
<reference evidence="4" key="1">
    <citation type="submission" date="2021-01" db="EMBL/GenBank/DDBJ databases">
        <title>Whole genome shotgun sequence of Rugosimonospora africana NBRC 104875.</title>
        <authorList>
            <person name="Komaki H."/>
            <person name="Tamura T."/>
        </authorList>
    </citation>
    <scope>NUCLEOTIDE SEQUENCE</scope>
    <source>
        <strain evidence="4">NBRC 104875</strain>
    </source>
</reference>
<evidence type="ECO:0000313" key="5">
    <source>
        <dbReference type="Proteomes" id="UP000642748"/>
    </source>
</evidence>
<keyword evidence="2" id="KW-0812">Transmembrane</keyword>
<keyword evidence="5" id="KW-1185">Reference proteome</keyword>
<keyword evidence="2" id="KW-1133">Transmembrane helix</keyword>
<comment type="caution">
    <text evidence="4">The sequence shown here is derived from an EMBL/GenBank/DDBJ whole genome shotgun (WGS) entry which is preliminary data.</text>
</comment>
<dbReference type="GO" id="GO:0016780">
    <property type="term" value="F:phosphotransferase activity, for other substituted phosphate groups"/>
    <property type="evidence" value="ECO:0007669"/>
    <property type="project" value="TreeGrafter"/>
</dbReference>
<feature type="domain" description="Bacterial sugar transferase" evidence="3">
    <location>
        <begin position="114"/>
        <end position="292"/>
    </location>
</feature>
<organism evidence="4 5">
    <name type="scientific">Rugosimonospora africana</name>
    <dbReference type="NCBI Taxonomy" id="556532"/>
    <lineage>
        <taxon>Bacteria</taxon>
        <taxon>Bacillati</taxon>
        <taxon>Actinomycetota</taxon>
        <taxon>Actinomycetes</taxon>
        <taxon>Micromonosporales</taxon>
        <taxon>Micromonosporaceae</taxon>
        <taxon>Rugosimonospora</taxon>
    </lineage>
</organism>
<evidence type="ECO:0000259" key="3">
    <source>
        <dbReference type="Pfam" id="PF02397"/>
    </source>
</evidence>
<evidence type="ECO:0000256" key="2">
    <source>
        <dbReference type="SAM" id="Phobius"/>
    </source>
</evidence>
<name>A0A8J3R3J8_9ACTN</name>
<sequence length="300" mass="33254">MAGFLASLLSTVVVSHSLRRRAPWPLSGGTYRASALASAWLTSLVLFMLYVGRRAPFPGMSLAIVGAFVGGVMTTSTAIGLIEDNARPSPGVRDKVLTYHTFGSLRYPPSPRLKRTLDITLASLSLILTLPLWFVIAAAIWFEEPGPIFFTKNSVGLGGVTFRQFKFRSMVHDAERATGPVAACVDDPRNLRCGKRLRRWHLDELPELLNVLNGTMSMVGPRPLRTVMVQRILEELPGLAERHTVKPGIACIAQIEKYQMPATERLRLDLEYIRRMSVAFDLRLLGRAVVTTVRGTRRDA</sequence>
<keyword evidence="2" id="KW-0472">Membrane</keyword>
<dbReference type="PANTHER" id="PTHR30576:SF0">
    <property type="entry name" value="UNDECAPRENYL-PHOSPHATE N-ACETYLGALACTOSAMINYL 1-PHOSPHATE TRANSFERASE-RELATED"/>
    <property type="match status" value="1"/>
</dbReference>
<dbReference type="PANTHER" id="PTHR30576">
    <property type="entry name" value="COLANIC BIOSYNTHESIS UDP-GLUCOSE LIPID CARRIER TRANSFERASE"/>
    <property type="match status" value="1"/>
</dbReference>
<protein>
    <recommendedName>
        <fullName evidence="3">Bacterial sugar transferase domain-containing protein</fullName>
    </recommendedName>
</protein>
<feature type="transmembrane region" description="Helical" evidence="2">
    <location>
        <begin position="31"/>
        <end position="50"/>
    </location>
</feature>
<dbReference type="InterPro" id="IPR003362">
    <property type="entry name" value="Bact_transf"/>
</dbReference>
<gene>
    <name evidence="4" type="ORF">Raf01_97880</name>
</gene>